<reference evidence="11" key="1">
    <citation type="journal article" date="2019" name="Int. J. Syst. Evol. Microbiol.">
        <title>The Global Catalogue of Microorganisms (GCM) 10K type strain sequencing project: providing services to taxonomists for standard genome sequencing and annotation.</title>
        <authorList>
            <consortium name="The Broad Institute Genomics Platform"/>
            <consortium name="The Broad Institute Genome Sequencing Center for Infectious Disease"/>
            <person name="Wu L."/>
            <person name="Ma J."/>
        </authorList>
    </citation>
    <scope>NUCLEOTIDE SEQUENCE [LARGE SCALE GENOMIC DNA]</scope>
    <source>
        <strain evidence="11">KCTC 3913</strain>
    </source>
</reference>
<dbReference type="PROSITE" id="PS51257">
    <property type="entry name" value="PROKAR_LIPOPROTEIN"/>
    <property type="match status" value="1"/>
</dbReference>
<evidence type="ECO:0000259" key="8">
    <source>
        <dbReference type="Pfam" id="PF05504"/>
    </source>
</evidence>
<gene>
    <name evidence="10" type="ORF">ACFSUL_20400</name>
</gene>
<dbReference type="PANTHER" id="PTHR35789">
    <property type="entry name" value="SPORE GERMINATION PROTEIN B3"/>
    <property type="match status" value="1"/>
</dbReference>
<evidence type="ECO:0000259" key="9">
    <source>
        <dbReference type="Pfam" id="PF25198"/>
    </source>
</evidence>
<evidence type="ECO:0000256" key="7">
    <source>
        <dbReference type="ARBA" id="ARBA00023288"/>
    </source>
</evidence>
<dbReference type="Pfam" id="PF25198">
    <property type="entry name" value="Spore_GerAC_N"/>
    <property type="match status" value="1"/>
</dbReference>
<keyword evidence="5" id="KW-0472">Membrane</keyword>
<dbReference type="NCBIfam" id="TIGR02887">
    <property type="entry name" value="spore_ger_x_C"/>
    <property type="match status" value="1"/>
</dbReference>
<dbReference type="RefSeq" id="WP_377938081.1">
    <property type="nucleotide sequence ID" value="NZ_JBHUMF010000034.1"/>
</dbReference>
<proteinExistence type="inferred from homology"/>
<comment type="caution">
    <text evidence="10">The sequence shown here is derived from an EMBL/GenBank/DDBJ whole genome shotgun (WGS) entry which is preliminary data.</text>
</comment>
<protein>
    <submittedName>
        <fullName evidence="10">Ger(X)C family spore germination protein</fullName>
    </submittedName>
</protein>
<dbReference type="EMBL" id="JBHUMF010000034">
    <property type="protein sequence ID" value="MFD2683097.1"/>
    <property type="molecule type" value="Genomic_DNA"/>
</dbReference>
<evidence type="ECO:0000256" key="1">
    <source>
        <dbReference type="ARBA" id="ARBA00004635"/>
    </source>
</evidence>
<evidence type="ECO:0000313" key="11">
    <source>
        <dbReference type="Proteomes" id="UP001597506"/>
    </source>
</evidence>
<feature type="domain" description="Spore germination GerAC-like C-terminal" evidence="8">
    <location>
        <begin position="226"/>
        <end position="391"/>
    </location>
</feature>
<dbReference type="InterPro" id="IPR046953">
    <property type="entry name" value="Spore_GerAC-like_C"/>
</dbReference>
<dbReference type="Proteomes" id="UP001597506">
    <property type="component" value="Unassembled WGS sequence"/>
</dbReference>
<feature type="domain" description="Spore germination protein N-terminal" evidence="9">
    <location>
        <begin position="24"/>
        <end position="197"/>
    </location>
</feature>
<comment type="subcellular location">
    <subcellularLocation>
        <location evidence="1">Membrane</location>
        <topology evidence="1">Lipid-anchor</topology>
    </subcellularLocation>
</comment>
<accession>A0ABW5RWL1</accession>
<dbReference type="InterPro" id="IPR008844">
    <property type="entry name" value="Spore_GerAC-like"/>
</dbReference>
<evidence type="ECO:0000313" key="10">
    <source>
        <dbReference type="EMBL" id="MFD2683097.1"/>
    </source>
</evidence>
<keyword evidence="3" id="KW-0309">Germination</keyword>
<keyword evidence="6" id="KW-0564">Palmitate</keyword>
<dbReference type="Pfam" id="PF05504">
    <property type="entry name" value="Spore_GerAC"/>
    <property type="match status" value="1"/>
</dbReference>
<comment type="similarity">
    <text evidence="2">Belongs to the GerABKC lipoprotein family.</text>
</comment>
<name>A0ABW5RWL1_9BACI</name>
<keyword evidence="7" id="KW-0449">Lipoprotein</keyword>
<dbReference type="PANTHER" id="PTHR35789:SF1">
    <property type="entry name" value="SPORE GERMINATION PROTEIN B3"/>
    <property type="match status" value="1"/>
</dbReference>
<organism evidence="10 11">
    <name type="scientific">Bacillus seohaeanensis</name>
    <dbReference type="NCBI Taxonomy" id="284580"/>
    <lineage>
        <taxon>Bacteria</taxon>
        <taxon>Bacillati</taxon>
        <taxon>Bacillota</taxon>
        <taxon>Bacilli</taxon>
        <taxon>Bacillales</taxon>
        <taxon>Bacillaceae</taxon>
        <taxon>Bacillus</taxon>
    </lineage>
</organism>
<evidence type="ECO:0000256" key="6">
    <source>
        <dbReference type="ARBA" id="ARBA00023139"/>
    </source>
</evidence>
<keyword evidence="4" id="KW-0732">Signal</keyword>
<dbReference type="InterPro" id="IPR038501">
    <property type="entry name" value="Spore_GerAC_C_sf"/>
</dbReference>
<dbReference type="Gene3D" id="6.20.190.10">
    <property type="entry name" value="Nutrient germinant receptor protein C, domain 1"/>
    <property type="match status" value="1"/>
</dbReference>
<evidence type="ECO:0000256" key="3">
    <source>
        <dbReference type="ARBA" id="ARBA00022544"/>
    </source>
</evidence>
<dbReference type="Gene3D" id="3.30.300.210">
    <property type="entry name" value="Nutrient germinant receptor protein C, domain 3"/>
    <property type="match status" value="1"/>
</dbReference>
<keyword evidence="11" id="KW-1185">Reference proteome</keyword>
<evidence type="ECO:0000256" key="2">
    <source>
        <dbReference type="ARBA" id="ARBA00007886"/>
    </source>
</evidence>
<dbReference type="InterPro" id="IPR057336">
    <property type="entry name" value="GerAC_N"/>
</dbReference>
<evidence type="ECO:0000256" key="4">
    <source>
        <dbReference type="ARBA" id="ARBA00022729"/>
    </source>
</evidence>
<evidence type="ECO:0000256" key="5">
    <source>
        <dbReference type="ARBA" id="ARBA00023136"/>
    </source>
</evidence>
<sequence length="403" mass="45009">MSHKRFFLLFVSLSVLVLSGCWSKKELTELALVSAIGIDKNEDGKYVGTLQVINPGNVAGVGQGGGAAPPISVYTATGENIVDVSRNASTKVSRRMYYAHTNLVVVSDELAEEEGIQPILDAIERDPNFRTTATVVIAKDVKAGDIVRTLTPIDKISANKIIKTLEYTEKVHGYQIKVTMQELIRSLVTPGREPMLTGVIFGGDPQKSGKMENLQETEPLATLELNGLAMFKNGKLVDWLQEDKARGAIWIRDKIKSTDIDVDWEEKKEVISFEVSRQKTDVSVQMKDRMPKINISTEVEGDIGEARVPLDLTKGKTMKKIEKKIEKEIKTQLEATVEQAQENKTDILGFGEAVHRSKPKDWKRLQSNWSDVYFPELEVSVEVNAFVRRTGIRNNSYLSNLEE</sequence>